<dbReference type="EMBL" id="VAVZ01000001">
    <property type="protein sequence ID" value="TLQ01410.1"/>
    <property type="molecule type" value="Genomic_DNA"/>
</dbReference>
<keyword evidence="1" id="KW-0472">Membrane</keyword>
<keyword evidence="1" id="KW-0812">Transmembrane</keyword>
<gene>
    <name evidence="2" type="ORF">FEF26_00020</name>
</gene>
<evidence type="ECO:0000256" key="1">
    <source>
        <dbReference type="SAM" id="Phobius"/>
    </source>
</evidence>
<comment type="caution">
    <text evidence="2">The sequence shown here is derived from an EMBL/GenBank/DDBJ whole genome shotgun (WGS) entry which is preliminary data.</text>
</comment>
<protein>
    <submittedName>
        <fullName evidence="2">Uncharacterized protein</fullName>
    </submittedName>
</protein>
<proteinExistence type="predicted"/>
<dbReference type="RefSeq" id="WP_138251489.1">
    <property type="nucleotide sequence ID" value="NZ_VAVZ01000001.1"/>
</dbReference>
<name>A0A5R9BMM8_9MICC</name>
<evidence type="ECO:0000313" key="3">
    <source>
        <dbReference type="Proteomes" id="UP000310458"/>
    </source>
</evidence>
<evidence type="ECO:0000313" key="2">
    <source>
        <dbReference type="EMBL" id="TLQ01410.1"/>
    </source>
</evidence>
<keyword evidence="3" id="KW-1185">Reference proteome</keyword>
<keyword evidence="1" id="KW-1133">Transmembrane helix</keyword>
<reference evidence="2 3" key="1">
    <citation type="submission" date="2019-05" db="EMBL/GenBank/DDBJ databases">
        <title>Nesterenkonia sp. GY074 isolated from the Southern Atlantic Ocean.</title>
        <authorList>
            <person name="Zhang G."/>
        </authorList>
    </citation>
    <scope>NUCLEOTIDE SEQUENCE [LARGE SCALE GENOMIC DNA]</scope>
    <source>
        <strain evidence="2 3">GY074</strain>
    </source>
</reference>
<dbReference type="OrthoDB" id="4965425at2"/>
<accession>A0A5R9BMM8</accession>
<feature type="transmembrane region" description="Helical" evidence="1">
    <location>
        <begin position="6"/>
        <end position="27"/>
    </location>
</feature>
<sequence length="89" mass="10001">MRMDQWWEIVLLAIGSVFALLLLLYGLSWISGDEDEKSGVLDRSALLNLLADVTAEAHAQGSEAQRAIEELREVAPSLEAKDWTLFEER</sequence>
<dbReference type="Proteomes" id="UP000310458">
    <property type="component" value="Unassembled WGS sequence"/>
</dbReference>
<dbReference type="AlphaFoldDB" id="A0A5R9BMM8"/>
<organism evidence="2 3">
    <name type="scientific">Nesterenkonia salmonea</name>
    <dbReference type="NCBI Taxonomy" id="1804987"/>
    <lineage>
        <taxon>Bacteria</taxon>
        <taxon>Bacillati</taxon>
        <taxon>Actinomycetota</taxon>
        <taxon>Actinomycetes</taxon>
        <taxon>Micrococcales</taxon>
        <taxon>Micrococcaceae</taxon>
        <taxon>Nesterenkonia</taxon>
    </lineage>
</organism>